<reference evidence="3 4" key="1">
    <citation type="submission" date="2019-04" db="EMBL/GenBank/DDBJ databases">
        <title>Three New Species of Nocardioides, Nocardioides euryhalodurans sp. nov., Nocardioides seonyuensis sp. nov. and Nocardioides eburneoflavus sp. nov. Isolated from Soil.</title>
        <authorList>
            <person name="Roh S.G."/>
            <person name="Lee C."/>
            <person name="Kim M.-K."/>
            <person name="Kim S.B."/>
        </authorList>
    </citation>
    <scope>NUCLEOTIDE SEQUENCE [LARGE SCALE GENOMIC DNA]</scope>
    <source>
        <strain evidence="3 4">MMS17-SY213</strain>
    </source>
</reference>
<evidence type="ECO:0000313" key="4">
    <source>
        <dbReference type="Proteomes" id="UP000297496"/>
    </source>
</evidence>
<protein>
    <submittedName>
        <fullName evidence="3">Alpha/beta hydrolase</fullName>
    </submittedName>
</protein>
<evidence type="ECO:0000313" key="3">
    <source>
        <dbReference type="EMBL" id="TGN64750.1"/>
    </source>
</evidence>
<comment type="similarity">
    <text evidence="1">Belongs to the AB hydrolase superfamily.</text>
</comment>
<dbReference type="Gene3D" id="3.40.50.1820">
    <property type="entry name" value="alpha/beta hydrolase"/>
    <property type="match status" value="1"/>
</dbReference>
<feature type="domain" description="Peptidase S9 prolyl oligopeptidase catalytic" evidence="2">
    <location>
        <begin position="180"/>
        <end position="344"/>
    </location>
</feature>
<gene>
    <name evidence="3" type="ORF">EXE59_12865</name>
</gene>
<dbReference type="SUPFAM" id="SSF53474">
    <property type="entry name" value="alpha/beta-Hydrolases"/>
    <property type="match status" value="1"/>
</dbReference>
<organism evidence="3 4">
    <name type="scientific">Nocardioides eburneiflavus</name>
    <dbReference type="NCBI Taxonomy" id="2518372"/>
    <lineage>
        <taxon>Bacteria</taxon>
        <taxon>Bacillati</taxon>
        <taxon>Actinomycetota</taxon>
        <taxon>Actinomycetes</taxon>
        <taxon>Propionibacteriales</taxon>
        <taxon>Nocardioidaceae</taxon>
        <taxon>Nocardioides</taxon>
    </lineage>
</organism>
<dbReference type="EMBL" id="SRRO01000001">
    <property type="protein sequence ID" value="TGN64750.1"/>
    <property type="molecule type" value="Genomic_DNA"/>
</dbReference>
<proteinExistence type="inferred from homology"/>
<dbReference type="PANTHER" id="PTHR22946:SF12">
    <property type="entry name" value="CONIDIAL PIGMENT BIOSYNTHESIS PROTEIN AYG1 (AFU_ORTHOLOGUE AFUA_2G17550)"/>
    <property type="match status" value="1"/>
</dbReference>
<dbReference type="Proteomes" id="UP000297496">
    <property type="component" value="Unassembled WGS sequence"/>
</dbReference>
<name>A0A4Z1CKK8_9ACTN</name>
<dbReference type="PANTHER" id="PTHR22946">
    <property type="entry name" value="DIENELACTONE HYDROLASE DOMAIN-CONTAINING PROTEIN-RELATED"/>
    <property type="match status" value="1"/>
</dbReference>
<dbReference type="GO" id="GO:0016787">
    <property type="term" value="F:hydrolase activity"/>
    <property type="evidence" value="ECO:0007669"/>
    <property type="project" value="UniProtKB-KW"/>
</dbReference>
<dbReference type="InterPro" id="IPR029058">
    <property type="entry name" value="AB_hydrolase_fold"/>
</dbReference>
<comment type="caution">
    <text evidence="3">The sequence shown here is derived from an EMBL/GenBank/DDBJ whole genome shotgun (WGS) entry which is preliminary data.</text>
</comment>
<dbReference type="InterPro" id="IPR050261">
    <property type="entry name" value="FrsA_esterase"/>
</dbReference>
<keyword evidence="3" id="KW-0378">Hydrolase</keyword>
<accession>A0A4Z1CKK8</accession>
<evidence type="ECO:0000259" key="2">
    <source>
        <dbReference type="Pfam" id="PF00326"/>
    </source>
</evidence>
<sequence length="393" mass="43467">MFEYFPGNYVWNLGVVATLNSGGTIDEVDRACRPLLELAGRGSDLGTGEFMAAWRRVADQLEEQAVDAEKAGHPRTAGQKYFRASVYVSQAERMQSAKDEGRNAEYLRSVDLLVRSLELVDPATTRVEVPYTEDGVDTSLPAYFCNASADVTPVPVMILWNGLDSTKEMMVGSGFHHEMAARGISTLMVDCPGSGEALRLRGLTARVDTEAWAAACVDWLETRADVRHDRIGLAGWSLGGYYAPRAAAFEERLALCVAWGANHDWGEVQKRRLAREGENPVPHYWDHVLWVWGEDDVDSFIARAEDVHLDGVVEQITVPFLIVHGENDRQIPVGLAHRSFEQAVNSPKRDLRVFTAEEGAAEHIGLDHLPLVIDHIADWVSDTFAELDGAAPR</sequence>
<dbReference type="Gene3D" id="1.20.1440.110">
    <property type="entry name" value="acylaminoacyl peptidase"/>
    <property type="match status" value="1"/>
</dbReference>
<dbReference type="AlphaFoldDB" id="A0A4Z1CKK8"/>
<dbReference type="Pfam" id="PF00326">
    <property type="entry name" value="Peptidase_S9"/>
    <property type="match status" value="1"/>
</dbReference>
<dbReference type="RefSeq" id="WP_135839258.1">
    <property type="nucleotide sequence ID" value="NZ_SRRO01000001.1"/>
</dbReference>
<dbReference type="OrthoDB" id="9765647at2"/>
<evidence type="ECO:0000256" key="1">
    <source>
        <dbReference type="ARBA" id="ARBA00008645"/>
    </source>
</evidence>
<dbReference type="InterPro" id="IPR001375">
    <property type="entry name" value="Peptidase_S9_cat"/>
</dbReference>
<keyword evidence="4" id="KW-1185">Reference proteome</keyword>